<dbReference type="Proteomes" id="UP000011761">
    <property type="component" value="Unassembled WGS sequence"/>
</dbReference>
<dbReference type="OrthoDB" id="3650217at2759"/>
<keyword evidence="3" id="KW-1185">Reference proteome</keyword>
<keyword evidence="1" id="KW-0812">Transmembrane</keyword>
<keyword evidence="1" id="KW-1133">Transmembrane helix</keyword>
<dbReference type="KEGG" id="bcom:BAUCODRAFT_32036"/>
<reference evidence="2 3" key="1">
    <citation type="journal article" date="2012" name="PLoS Pathog.">
        <title>Diverse lifestyles and strategies of plant pathogenesis encoded in the genomes of eighteen Dothideomycetes fungi.</title>
        <authorList>
            <person name="Ohm R.A."/>
            <person name="Feau N."/>
            <person name="Henrissat B."/>
            <person name="Schoch C.L."/>
            <person name="Horwitz B.A."/>
            <person name="Barry K.W."/>
            <person name="Condon B.J."/>
            <person name="Copeland A.C."/>
            <person name="Dhillon B."/>
            <person name="Glaser F."/>
            <person name="Hesse C.N."/>
            <person name="Kosti I."/>
            <person name="LaButti K."/>
            <person name="Lindquist E.A."/>
            <person name="Lucas S."/>
            <person name="Salamov A.A."/>
            <person name="Bradshaw R.E."/>
            <person name="Ciuffetti L."/>
            <person name="Hamelin R.C."/>
            <person name="Kema G.H.J."/>
            <person name="Lawrence C."/>
            <person name="Scott J.A."/>
            <person name="Spatafora J.W."/>
            <person name="Turgeon B.G."/>
            <person name="de Wit P.J.G.M."/>
            <person name="Zhong S."/>
            <person name="Goodwin S.B."/>
            <person name="Grigoriev I.V."/>
        </authorList>
    </citation>
    <scope>NUCLEOTIDE SEQUENCE [LARGE SCALE GENOMIC DNA]</scope>
    <source>
        <strain evidence="2 3">UAMH 10762</strain>
    </source>
</reference>
<name>M2NGC8_BAUPA</name>
<dbReference type="GeneID" id="19111665"/>
<evidence type="ECO:0000313" key="3">
    <source>
        <dbReference type="Proteomes" id="UP000011761"/>
    </source>
</evidence>
<evidence type="ECO:0000256" key="1">
    <source>
        <dbReference type="SAM" id="Phobius"/>
    </source>
</evidence>
<accession>M2NGC8</accession>
<dbReference type="RefSeq" id="XP_007674386.1">
    <property type="nucleotide sequence ID" value="XM_007676196.1"/>
</dbReference>
<gene>
    <name evidence="2" type="ORF">BAUCODRAFT_32036</name>
</gene>
<evidence type="ECO:0000313" key="2">
    <source>
        <dbReference type="EMBL" id="EMC98030.1"/>
    </source>
</evidence>
<dbReference type="HOGENOM" id="CLU_2037604_0_0_1"/>
<organism evidence="2 3">
    <name type="scientific">Baudoinia panamericana (strain UAMH 10762)</name>
    <name type="common">Angels' share fungus</name>
    <name type="synonym">Baudoinia compniacensis (strain UAMH 10762)</name>
    <dbReference type="NCBI Taxonomy" id="717646"/>
    <lineage>
        <taxon>Eukaryota</taxon>
        <taxon>Fungi</taxon>
        <taxon>Dikarya</taxon>
        <taxon>Ascomycota</taxon>
        <taxon>Pezizomycotina</taxon>
        <taxon>Dothideomycetes</taxon>
        <taxon>Dothideomycetidae</taxon>
        <taxon>Mycosphaerellales</taxon>
        <taxon>Teratosphaeriaceae</taxon>
        <taxon>Baudoinia</taxon>
    </lineage>
</organism>
<protein>
    <submittedName>
        <fullName evidence="2">Uncharacterized protein</fullName>
    </submittedName>
</protein>
<dbReference type="EMBL" id="KB445553">
    <property type="protein sequence ID" value="EMC98030.1"/>
    <property type="molecule type" value="Genomic_DNA"/>
</dbReference>
<dbReference type="AlphaFoldDB" id="M2NGC8"/>
<feature type="transmembrane region" description="Helical" evidence="1">
    <location>
        <begin position="96"/>
        <end position="114"/>
    </location>
</feature>
<proteinExistence type="predicted"/>
<keyword evidence="1" id="KW-0472">Membrane</keyword>
<sequence>MASRAATVRSVHRLSLRAGKGYRSWSSSPVSYRKTPSNSEWSLIGGADHKPSLGGSSMGHLISELSATKPGMEALREEGQTILEEHRTQARSVAKWMIGLPLTFGTVVVAYSWLHHGPTGD</sequence>